<dbReference type="CDD" id="cd10981">
    <property type="entry name" value="ZnPC_S1P1"/>
    <property type="match status" value="1"/>
</dbReference>
<dbReference type="OrthoDB" id="267579at2"/>
<dbReference type="SUPFAM" id="SSF48537">
    <property type="entry name" value="Phospholipase C/P1 nuclease"/>
    <property type="match status" value="1"/>
</dbReference>
<evidence type="ECO:0008006" key="3">
    <source>
        <dbReference type="Google" id="ProtNLM"/>
    </source>
</evidence>
<dbReference type="InterPro" id="IPR008947">
    <property type="entry name" value="PLipase_C/P1_nuclease_dom_sf"/>
</dbReference>
<dbReference type="STRING" id="1077936.SAMN05421545_0810"/>
<evidence type="ECO:0000313" key="2">
    <source>
        <dbReference type="Proteomes" id="UP000185924"/>
    </source>
</evidence>
<dbReference type="AlphaFoldDB" id="A0A1N6UC94"/>
<reference evidence="2" key="1">
    <citation type="submission" date="2017-01" db="EMBL/GenBank/DDBJ databases">
        <authorList>
            <person name="Varghese N."/>
            <person name="Submissions S."/>
        </authorList>
    </citation>
    <scope>NUCLEOTIDE SEQUENCE [LARGE SCALE GENOMIC DNA]</scope>
    <source>
        <strain evidence="2">DM9</strain>
    </source>
</reference>
<dbReference type="EMBL" id="FTNM01000001">
    <property type="protein sequence ID" value="SIQ63177.1"/>
    <property type="molecule type" value="Genomic_DNA"/>
</dbReference>
<keyword evidence="2" id="KW-1185">Reference proteome</keyword>
<accession>A0A1N6UC94</accession>
<dbReference type="Gene3D" id="1.10.575.10">
    <property type="entry name" value="P1 Nuclease"/>
    <property type="match status" value="1"/>
</dbReference>
<dbReference type="RefSeq" id="WP_076421172.1">
    <property type="nucleotide sequence ID" value="NZ_FTNM01000001.1"/>
</dbReference>
<protein>
    <recommendedName>
        <fullName evidence="3">S1/P1 Nuclease</fullName>
    </recommendedName>
</protein>
<proteinExistence type="predicted"/>
<evidence type="ECO:0000313" key="1">
    <source>
        <dbReference type="EMBL" id="SIQ63177.1"/>
    </source>
</evidence>
<organism evidence="1 2">
    <name type="scientific">Pontibacter lucknowensis</name>
    <dbReference type="NCBI Taxonomy" id="1077936"/>
    <lineage>
        <taxon>Bacteria</taxon>
        <taxon>Pseudomonadati</taxon>
        <taxon>Bacteroidota</taxon>
        <taxon>Cytophagia</taxon>
        <taxon>Cytophagales</taxon>
        <taxon>Hymenobacteraceae</taxon>
        <taxon>Pontibacter</taxon>
    </lineage>
</organism>
<name>A0A1N6UC94_9BACT</name>
<sequence>MAFRQIAVLLLLAFLLPLSGYSWGFFAHQRINRLAVYTLPPEMVGFYKKHIRYITENAVNPDRRRYAVAGEAPRHYIDLDVYGDSALYKIPRYWQQAVERYGEDTLMAHGIVPWHINRMKFQLTQAFKDRDLDRILRLSADMGHYIADACVPLHTTRNYNGQFTGQRGIHGFWESRLPELLSDNYDFFVGQARYIEQPQLKAWEIVASAHLALDSVLGFERELTLAFEEEKKYSYEVRGNLTTRVYSREFSEAYHRRLNGQVERQMRLAIHTVASYWFTAWVDAGQPNLRQLAPTLSAEEQERLRMELKEYEQGPHLPREEGETLLHRKTWISGRRE</sequence>
<dbReference type="GO" id="GO:0016788">
    <property type="term" value="F:hydrolase activity, acting on ester bonds"/>
    <property type="evidence" value="ECO:0007669"/>
    <property type="project" value="InterPro"/>
</dbReference>
<gene>
    <name evidence="1" type="ORF">SAMN05421545_0810</name>
</gene>
<dbReference type="Proteomes" id="UP000185924">
    <property type="component" value="Unassembled WGS sequence"/>
</dbReference>